<organism evidence="1 2">
    <name type="scientific">Thelephora ganbajun</name>
    <name type="common">Ganba fungus</name>
    <dbReference type="NCBI Taxonomy" id="370292"/>
    <lineage>
        <taxon>Eukaryota</taxon>
        <taxon>Fungi</taxon>
        <taxon>Dikarya</taxon>
        <taxon>Basidiomycota</taxon>
        <taxon>Agaricomycotina</taxon>
        <taxon>Agaricomycetes</taxon>
        <taxon>Thelephorales</taxon>
        <taxon>Thelephoraceae</taxon>
        <taxon>Thelephora</taxon>
    </lineage>
</organism>
<accession>A0ACB6ZUG8</accession>
<sequence length="658" mass="70451">MTGKTRVLGADGSDVAPSQTSIHVKKQGRRPQTIGASNDVKAEIKGDNCLEEIVVQCPPVSTSRLRSTIQRASTLPSQQPPSSSNDPVQRSNTAPNLNFRSVSSTPKKSVRSRKSQSSNVGRSRVISISTDGSTTDEETGLPSPSTNPSSTLSLIFGRNFPSSPARETMPSHSSPARRGDQDGECQTRPRRCSPGTYEDQYNHQTTTARSVRGNKSNVPASPPKKVTNAPRTPVRSKTRRETSCQHQPVKKVVWGPSSSTYQPPSVQRGTSNSKSRPTCDCSGSRPPPSPSGSSHLTYVSEDERPAGGLGHSTGDSDYYTPSSGESEMSDVDPEPPKRVSCSTLNWKGKRRVSPPPPSSSNQCSSVKESRSSSPLLSADSSPRGPNSASGRSHKKRRDGYSRPPSLNGPICQESRDQTSAQGFSQALGQDICHCAGPCPSCLKPRFPFPPQYHSSMFHPGYYPYLYFPPSHTQAGYQLSHYGLLPYPHPYAIPQQSNPTPSISSAQPTPLLSGYPMPTPLATHPPAIDPLNVPVHASPAPAPTSSSPIPALSTSVPVPSPSLVSLPVEPPATKQVPPAFLQALDQFYQPQQRSVKVIDPSCDPRSPYSKKAAVPAFPNRQASHSRIVRLTLTTPSSSPIALGRPETPLSPLDGLELAL</sequence>
<dbReference type="EMBL" id="MU117964">
    <property type="protein sequence ID" value="KAF9653247.1"/>
    <property type="molecule type" value="Genomic_DNA"/>
</dbReference>
<dbReference type="Proteomes" id="UP000886501">
    <property type="component" value="Unassembled WGS sequence"/>
</dbReference>
<gene>
    <name evidence="1" type="ORF">BDM02DRAFT_3265497</name>
</gene>
<proteinExistence type="predicted"/>
<evidence type="ECO:0000313" key="1">
    <source>
        <dbReference type="EMBL" id="KAF9653247.1"/>
    </source>
</evidence>
<reference evidence="1" key="2">
    <citation type="journal article" date="2020" name="Nat. Commun.">
        <title>Large-scale genome sequencing of mycorrhizal fungi provides insights into the early evolution of symbiotic traits.</title>
        <authorList>
            <person name="Miyauchi S."/>
            <person name="Kiss E."/>
            <person name="Kuo A."/>
            <person name="Drula E."/>
            <person name="Kohler A."/>
            <person name="Sanchez-Garcia M."/>
            <person name="Morin E."/>
            <person name="Andreopoulos B."/>
            <person name="Barry K.W."/>
            <person name="Bonito G."/>
            <person name="Buee M."/>
            <person name="Carver A."/>
            <person name="Chen C."/>
            <person name="Cichocki N."/>
            <person name="Clum A."/>
            <person name="Culley D."/>
            <person name="Crous P.W."/>
            <person name="Fauchery L."/>
            <person name="Girlanda M."/>
            <person name="Hayes R.D."/>
            <person name="Keri Z."/>
            <person name="LaButti K."/>
            <person name="Lipzen A."/>
            <person name="Lombard V."/>
            <person name="Magnuson J."/>
            <person name="Maillard F."/>
            <person name="Murat C."/>
            <person name="Nolan M."/>
            <person name="Ohm R.A."/>
            <person name="Pangilinan J."/>
            <person name="Pereira M.F."/>
            <person name="Perotto S."/>
            <person name="Peter M."/>
            <person name="Pfister S."/>
            <person name="Riley R."/>
            <person name="Sitrit Y."/>
            <person name="Stielow J.B."/>
            <person name="Szollosi G."/>
            <person name="Zifcakova L."/>
            <person name="Stursova M."/>
            <person name="Spatafora J.W."/>
            <person name="Tedersoo L."/>
            <person name="Vaario L.M."/>
            <person name="Yamada A."/>
            <person name="Yan M."/>
            <person name="Wang P."/>
            <person name="Xu J."/>
            <person name="Bruns T."/>
            <person name="Baldrian P."/>
            <person name="Vilgalys R."/>
            <person name="Dunand C."/>
            <person name="Henrissat B."/>
            <person name="Grigoriev I.V."/>
            <person name="Hibbett D."/>
            <person name="Nagy L.G."/>
            <person name="Martin F.M."/>
        </authorList>
    </citation>
    <scope>NUCLEOTIDE SEQUENCE</scope>
    <source>
        <strain evidence="1">P2</strain>
    </source>
</reference>
<name>A0ACB6ZUG8_THEGA</name>
<comment type="caution">
    <text evidence="1">The sequence shown here is derived from an EMBL/GenBank/DDBJ whole genome shotgun (WGS) entry which is preliminary data.</text>
</comment>
<protein>
    <submittedName>
        <fullName evidence="1">Uncharacterized protein</fullName>
    </submittedName>
</protein>
<keyword evidence="2" id="KW-1185">Reference proteome</keyword>
<reference evidence="1" key="1">
    <citation type="submission" date="2019-10" db="EMBL/GenBank/DDBJ databases">
        <authorList>
            <consortium name="DOE Joint Genome Institute"/>
            <person name="Kuo A."/>
            <person name="Miyauchi S."/>
            <person name="Kiss E."/>
            <person name="Drula E."/>
            <person name="Kohler A."/>
            <person name="Sanchez-Garcia M."/>
            <person name="Andreopoulos B."/>
            <person name="Barry K.W."/>
            <person name="Bonito G."/>
            <person name="Buee M."/>
            <person name="Carver A."/>
            <person name="Chen C."/>
            <person name="Cichocki N."/>
            <person name="Clum A."/>
            <person name="Culley D."/>
            <person name="Crous P.W."/>
            <person name="Fauchery L."/>
            <person name="Girlanda M."/>
            <person name="Hayes R."/>
            <person name="Keri Z."/>
            <person name="Labutti K."/>
            <person name="Lipzen A."/>
            <person name="Lombard V."/>
            <person name="Magnuson J."/>
            <person name="Maillard F."/>
            <person name="Morin E."/>
            <person name="Murat C."/>
            <person name="Nolan M."/>
            <person name="Ohm R."/>
            <person name="Pangilinan J."/>
            <person name="Pereira M."/>
            <person name="Perotto S."/>
            <person name="Peter M."/>
            <person name="Riley R."/>
            <person name="Sitrit Y."/>
            <person name="Stielow B."/>
            <person name="Szollosi G."/>
            <person name="Zifcakova L."/>
            <person name="Stursova M."/>
            <person name="Spatafora J.W."/>
            <person name="Tedersoo L."/>
            <person name="Vaario L.-M."/>
            <person name="Yamada A."/>
            <person name="Yan M."/>
            <person name="Wang P."/>
            <person name="Xu J."/>
            <person name="Bruns T."/>
            <person name="Baldrian P."/>
            <person name="Vilgalys R."/>
            <person name="Henrissat B."/>
            <person name="Grigoriev I.V."/>
            <person name="Hibbett D."/>
            <person name="Nagy L.G."/>
            <person name="Martin F.M."/>
        </authorList>
    </citation>
    <scope>NUCLEOTIDE SEQUENCE</scope>
    <source>
        <strain evidence="1">P2</strain>
    </source>
</reference>
<evidence type="ECO:0000313" key="2">
    <source>
        <dbReference type="Proteomes" id="UP000886501"/>
    </source>
</evidence>